<dbReference type="PROSITE" id="PS50110">
    <property type="entry name" value="RESPONSE_REGULATORY"/>
    <property type="match status" value="1"/>
</dbReference>
<dbReference type="GO" id="GO:0000160">
    <property type="term" value="P:phosphorelay signal transduction system"/>
    <property type="evidence" value="ECO:0007669"/>
    <property type="project" value="InterPro"/>
</dbReference>
<dbReference type="PROSITE" id="PS50043">
    <property type="entry name" value="HTH_LUXR_2"/>
    <property type="match status" value="1"/>
</dbReference>
<dbReference type="PRINTS" id="PR00038">
    <property type="entry name" value="HTHLUXR"/>
</dbReference>
<evidence type="ECO:0000259" key="4">
    <source>
        <dbReference type="PROSITE" id="PS50043"/>
    </source>
</evidence>
<dbReference type="SUPFAM" id="SSF46894">
    <property type="entry name" value="C-terminal effector domain of the bipartite response regulators"/>
    <property type="match status" value="1"/>
</dbReference>
<dbReference type="InterPro" id="IPR001789">
    <property type="entry name" value="Sig_transdc_resp-reg_receiver"/>
</dbReference>
<dbReference type="Gene3D" id="3.40.50.2300">
    <property type="match status" value="1"/>
</dbReference>
<dbReference type="InterPro" id="IPR039420">
    <property type="entry name" value="WalR-like"/>
</dbReference>
<dbReference type="EMBL" id="CP067018">
    <property type="protein sequence ID" value="QQN58197.1"/>
    <property type="molecule type" value="Genomic_DNA"/>
</dbReference>
<dbReference type="KEGG" id="egm:AYC65_06785"/>
<feature type="modified residue" description="4-aspartylphosphate" evidence="3">
    <location>
        <position position="56"/>
    </location>
</feature>
<dbReference type="Pfam" id="PF00072">
    <property type="entry name" value="Response_reg"/>
    <property type="match status" value="1"/>
</dbReference>
<dbReference type="CDD" id="cd17535">
    <property type="entry name" value="REC_NarL-like"/>
    <property type="match status" value="1"/>
</dbReference>
<evidence type="ECO:0000256" key="2">
    <source>
        <dbReference type="ARBA" id="ARBA00023125"/>
    </source>
</evidence>
<dbReference type="SMART" id="SM00448">
    <property type="entry name" value="REC"/>
    <property type="match status" value="1"/>
</dbReference>
<evidence type="ECO:0000259" key="5">
    <source>
        <dbReference type="PROSITE" id="PS50110"/>
    </source>
</evidence>
<dbReference type="PANTHER" id="PTHR43214">
    <property type="entry name" value="TWO-COMPONENT RESPONSE REGULATOR"/>
    <property type="match status" value="1"/>
</dbReference>
<dbReference type="SMART" id="SM00421">
    <property type="entry name" value="HTH_LUXR"/>
    <property type="match status" value="1"/>
</dbReference>
<dbReference type="InterPro" id="IPR000792">
    <property type="entry name" value="Tscrpt_reg_LuxR_C"/>
</dbReference>
<feature type="domain" description="HTH luxR-type" evidence="4">
    <location>
        <begin position="140"/>
        <end position="205"/>
    </location>
</feature>
<dbReference type="InterPro" id="IPR016032">
    <property type="entry name" value="Sig_transdc_resp-reg_C-effctor"/>
</dbReference>
<evidence type="ECO:0000256" key="1">
    <source>
        <dbReference type="ARBA" id="ARBA00022553"/>
    </source>
</evidence>
<dbReference type="CDD" id="cd06170">
    <property type="entry name" value="LuxR_C_like"/>
    <property type="match status" value="1"/>
</dbReference>
<feature type="domain" description="Response regulatory" evidence="5">
    <location>
        <begin position="5"/>
        <end position="121"/>
    </location>
</feature>
<sequence length="208" mass="24194">MKTTKIIILDDHRLFCEGLQYILKNTEEFEVIRHFQTGEELIASKEIHQADLLILDINLHGKSGIEIAREIRPYFRHLKIVCLSMLYDTYTLNKLQNIGVSGFFPKEIDACELISYLKKIIADNSFHTKPACLQSENVKVWNKDYNLSDKEIEIITLLYLGKTNKEIAVLLSRSTYTIETHRKNIARKTNTHNLAELIKLAKEKCWLD</sequence>
<dbReference type="AlphaFoldDB" id="A0A7T7ZXE1"/>
<accession>A0A7T7ZXE1</accession>
<dbReference type="InterPro" id="IPR011006">
    <property type="entry name" value="CheY-like_superfamily"/>
</dbReference>
<dbReference type="GO" id="GO:0006355">
    <property type="term" value="P:regulation of DNA-templated transcription"/>
    <property type="evidence" value="ECO:0007669"/>
    <property type="project" value="InterPro"/>
</dbReference>
<proteinExistence type="predicted"/>
<dbReference type="GO" id="GO:0003677">
    <property type="term" value="F:DNA binding"/>
    <property type="evidence" value="ECO:0007669"/>
    <property type="project" value="UniProtKB-KW"/>
</dbReference>
<keyword evidence="1 3" id="KW-0597">Phosphoprotein</keyword>
<evidence type="ECO:0000313" key="6">
    <source>
        <dbReference type="EMBL" id="QQN58197.1"/>
    </source>
</evidence>
<gene>
    <name evidence="6" type="ORF">I6H88_17475</name>
</gene>
<evidence type="ECO:0000256" key="3">
    <source>
        <dbReference type="PROSITE-ProRule" id="PRU00169"/>
    </source>
</evidence>
<keyword evidence="2" id="KW-0238">DNA-binding</keyword>
<dbReference type="PANTHER" id="PTHR43214:SF17">
    <property type="entry name" value="TRANSCRIPTIONAL REGULATORY PROTEIN RCSB"/>
    <property type="match status" value="1"/>
</dbReference>
<evidence type="ECO:0000313" key="7">
    <source>
        <dbReference type="Proteomes" id="UP000595426"/>
    </source>
</evidence>
<dbReference type="Gene3D" id="1.10.10.10">
    <property type="entry name" value="Winged helix-like DNA-binding domain superfamily/Winged helix DNA-binding domain"/>
    <property type="match status" value="1"/>
</dbReference>
<keyword evidence="7" id="KW-1185">Reference proteome</keyword>
<dbReference type="InterPro" id="IPR058245">
    <property type="entry name" value="NreC/VraR/RcsB-like_REC"/>
</dbReference>
<reference evidence="6 7" key="1">
    <citation type="submission" date="2020-12" db="EMBL/GenBank/DDBJ databases">
        <title>FDA dAtabase for Regulatory Grade micrObial Sequences (FDA-ARGOS): Supporting development and validation of Infectious Disease Dx tests.</title>
        <authorList>
            <person name="Kerrigan L."/>
            <person name="Long C."/>
            <person name="Tallon L."/>
            <person name="Sadzewicz L."/>
            <person name="Zhao X."/>
            <person name="Boylan J."/>
            <person name="Ott S."/>
            <person name="Bowen H."/>
            <person name="Vavikolanu K."/>
            <person name="Mehta A."/>
            <person name="Aluvathingal J."/>
            <person name="Nadendla S."/>
            <person name="Yan Y."/>
            <person name="Sichtig H."/>
        </authorList>
    </citation>
    <scope>NUCLEOTIDE SEQUENCE [LARGE SCALE GENOMIC DNA]</scope>
    <source>
        <strain evidence="6 7">FDAARGOS_1031</strain>
    </source>
</reference>
<name>A0A7T7ZXE1_9FLAO</name>
<dbReference type="InterPro" id="IPR036388">
    <property type="entry name" value="WH-like_DNA-bd_sf"/>
</dbReference>
<dbReference type="GeneID" id="93132601"/>
<dbReference type="SUPFAM" id="SSF52172">
    <property type="entry name" value="CheY-like"/>
    <property type="match status" value="1"/>
</dbReference>
<dbReference type="PROSITE" id="PS00622">
    <property type="entry name" value="HTH_LUXR_1"/>
    <property type="match status" value="1"/>
</dbReference>
<dbReference type="OrthoDB" id="9795108at2"/>
<dbReference type="Pfam" id="PF00196">
    <property type="entry name" value="GerE"/>
    <property type="match status" value="1"/>
</dbReference>
<dbReference type="Proteomes" id="UP000595426">
    <property type="component" value="Chromosome"/>
</dbReference>
<protein>
    <submittedName>
        <fullName evidence="6">Response regulator transcription factor</fullName>
    </submittedName>
</protein>
<dbReference type="RefSeq" id="WP_034867114.1">
    <property type="nucleotide sequence ID" value="NZ_CBCSDR010000001.1"/>
</dbReference>
<organism evidence="6 7">
    <name type="scientific">Elizabethkingia bruuniana</name>
    <dbReference type="NCBI Taxonomy" id="1756149"/>
    <lineage>
        <taxon>Bacteria</taxon>
        <taxon>Pseudomonadati</taxon>
        <taxon>Bacteroidota</taxon>
        <taxon>Flavobacteriia</taxon>
        <taxon>Flavobacteriales</taxon>
        <taxon>Weeksellaceae</taxon>
        <taxon>Elizabethkingia</taxon>
    </lineage>
</organism>